<protein>
    <submittedName>
        <fullName evidence="1">Uncharacterized protein</fullName>
    </submittedName>
</protein>
<dbReference type="AlphaFoldDB" id="A0A9P9IKL2"/>
<keyword evidence="2" id="KW-1185">Reference proteome</keyword>
<name>A0A9P9IKL2_9PLEO</name>
<dbReference type="OrthoDB" id="5423516at2759"/>
<evidence type="ECO:0000313" key="2">
    <source>
        <dbReference type="Proteomes" id="UP000700596"/>
    </source>
</evidence>
<gene>
    <name evidence="1" type="ORF">B0J11DRAFT_529874</name>
</gene>
<comment type="caution">
    <text evidence="1">The sequence shown here is derived from an EMBL/GenBank/DDBJ whole genome shotgun (WGS) entry which is preliminary data.</text>
</comment>
<dbReference type="EMBL" id="JAGMWT010000008">
    <property type="protein sequence ID" value="KAH7123782.1"/>
    <property type="molecule type" value="Genomic_DNA"/>
</dbReference>
<dbReference type="Proteomes" id="UP000700596">
    <property type="component" value="Unassembled WGS sequence"/>
</dbReference>
<reference evidence="1" key="1">
    <citation type="journal article" date="2021" name="Nat. Commun.">
        <title>Genetic determinants of endophytism in the Arabidopsis root mycobiome.</title>
        <authorList>
            <person name="Mesny F."/>
            <person name="Miyauchi S."/>
            <person name="Thiergart T."/>
            <person name="Pickel B."/>
            <person name="Atanasova L."/>
            <person name="Karlsson M."/>
            <person name="Huettel B."/>
            <person name="Barry K.W."/>
            <person name="Haridas S."/>
            <person name="Chen C."/>
            <person name="Bauer D."/>
            <person name="Andreopoulos W."/>
            <person name="Pangilinan J."/>
            <person name="LaButti K."/>
            <person name="Riley R."/>
            <person name="Lipzen A."/>
            <person name="Clum A."/>
            <person name="Drula E."/>
            <person name="Henrissat B."/>
            <person name="Kohler A."/>
            <person name="Grigoriev I.V."/>
            <person name="Martin F.M."/>
            <person name="Hacquard S."/>
        </authorList>
    </citation>
    <scope>NUCLEOTIDE SEQUENCE</scope>
    <source>
        <strain evidence="1">MPI-CAGE-CH-0243</strain>
    </source>
</reference>
<proteinExistence type="predicted"/>
<evidence type="ECO:0000313" key="1">
    <source>
        <dbReference type="EMBL" id="KAH7123782.1"/>
    </source>
</evidence>
<organism evidence="1 2">
    <name type="scientific">Dendryphion nanum</name>
    <dbReference type="NCBI Taxonomy" id="256645"/>
    <lineage>
        <taxon>Eukaryota</taxon>
        <taxon>Fungi</taxon>
        <taxon>Dikarya</taxon>
        <taxon>Ascomycota</taxon>
        <taxon>Pezizomycotina</taxon>
        <taxon>Dothideomycetes</taxon>
        <taxon>Pleosporomycetidae</taxon>
        <taxon>Pleosporales</taxon>
        <taxon>Torulaceae</taxon>
        <taxon>Dendryphion</taxon>
    </lineage>
</organism>
<accession>A0A9P9IKL2</accession>
<sequence length="128" mass="14657">MPSLKDLVCSVELAPGRDLKEYMSTYGDGFVETFIAVPDDSKTFAVHLNSTKYISEGLAMYVFIDGIYQCNRNRIGLEDRRKSGKPLDSRTIVDFRVRQKEEKQNDGTMIARGWKFEKLNIGMKPPDR</sequence>